<feature type="coiled-coil region" evidence="1">
    <location>
        <begin position="376"/>
        <end position="403"/>
    </location>
</feature>
<reference evidence="2 3" key="1">
    <citation type="submission" date="2016-09" db="EMBL/GenBank/DDBJ databases">
        <title>Complete genome sequence of Deltia acidovorans CM13 isolated from murine proximal colonic tissue.</title>
        <authorList>
            <person name="Saffarian A."/>
        </authorList>
    </citation>
    <scope>NUCLEOTIDE SEQUENCE [LARGE SCALE GENOMIC DNA]</scope>
    <source>
        <strain evidence="2 3">CM13</strain>
    </source>
</reference>
<accession>A0ABM6E614</accession>
<dbReference type="EMBL" id="CP017420">
    <property type="protein sequence ID" value="AOV02751.1"/>
    <property type="molecule type" value="Genomic_DNA"/>
</dbReference>
<feature type="coiled-coil region" evidence="1">
    <location>
        <begin position="631"/>
        <end position="658"/>
    </location>
</feature>
<name>A0ABM6E614_9BURK</name>
<evidence type="ECO:0000256" key="1">
    <source>
        <dbReference type="SAM" id="Coils"/>
    </source>
</evidence>
<dbReference type="RefSeq" id="WP_046238908.1">
    <property type="nucleotide sequence ID" value="NZ_CBCSDN010000052.1"/>
</dbReference>
<dbReference type="Proteomes" id="UP000095607">
    <property type="component" value="Chromosome"/>
</dbReference>
<sequence length="821" mass="86282">MAGGGLGNLTVFLGLDAAQFTTGMDKAKKQAYDFGYAIGTGIRKSAELAATALTALGAAGAGALLVMNRQAENISAYQGLADKIGDTASRVTSLQLAADLSGVSLDAVAAASVKMTAGLSKGGDEAKKIESGLKAIGVQVKDFKQLSPVEQIDKVAKSLAEYENGAQKTAVAVALFGESGANLIPFLNDQAEAQSNVIRLTDEQIARADEFTKEIARQKSELSAMVQVVVAESLPAVSALIGAFNEAARETLGLSNGATDLKNNTSIREFANDAAVFLAQIVDMTKAVGFGFEYVGKTIGATAAIAAAAKRGEFGAIGDIIDAARQSGQDMLKSWNAPSLADRVRERIAAQAAAGTSGGASAPKKTITYTPPVKGNGAAELLKKQLDNELKILENAYKREDELLRDRNKMLDLVNGENLISFQDYYAGRRNAAEEALRNQTALLDQEIAKLEAYKATAAKATEREAAQSKINDLIERKGRLERDAATESVALGYQQAKAYDGLQRSINGVNASILEMIGLSGQAAAMRFDDANKDLRDRLSAQKDGPATAQLDRLRQLTVAQADFNQKQTENSDILTRLQMQEDRINLARNLGAIGELAGLQQATEARRAAVKQMEAQVLALEAIARASDNPKLVLQAEQARAALERLSAEADLVAQRFDTIFSDAGSNAFADWITGAKSAKDAATDLLNSVSSQIARMVAQSAWTSLFGGKGLLGSGGSTGFFGDLFGSIFGGGRAVGGRVSPGKMYEVNENGSELLEQNGRTYLMTGGRGGRVIPNGGGAGGRPLVVQVAAQPGMTRTTAMQQGAAIGQGIQLAIKRNT</sequence>
<evidence type="ECO:0000313" key="3">
    <source>
        <dbReference type="Proteomes" id="UP000095607"/>
    </source>
</evidence>
<keyword evidence="3" id="KW-1185">Reference proteome</keyword>
<organism evidence="2 3">
    <name type="scientific">Delftia tsuruhatensis</name>
    <dbReference type="NCBI Taxonomy" id="180282"/>
    <lineage>
        <taxon>Bacteria</taxon>
        <taxon>Pseudomonadati</taxon>
        <taxon>Pseudomonadota</taxon>
        <taxon>Betaproteobacteria</taxon>
        <taxon>Burkholderiales</taxon>
        <taxon>Comamonadaceae</taxon>
        <taxon>Delftia</taxon>
    </lineage>
</organism>
<gene>
    <name evidence="2" type="ORF">BI380_16105</name>
</gene>
<evidence type="ECO:0000313" key="2">
    <source>
        <dbReference type="EMBL" id="AOV02751.1"/>
    </source>
</evidence>
<proteinExistence type="predicted"/>
<protein>
    <recommendedName>
        <fullName evidence="4">Bacteriophage tail tape measure C-terminal domain-containing protein</fullName>
    </recommendedName>
</protein>
<evidence type="ECO:0008006" key="4">
    <source>
        <dbReference type="Google" id="ProtNLM"/>
    </source>
</evidence>
<keyword evidence="1" id="KW-0175">Coiled coil</keyword>
<feature type="coiled-coil region" evidence="1">
    <location>
        <begin position="430"/>
        <end position="484"/>
    </location>
</feature>